<comment type="caution">
    <text evidence="1">The sequence shown here is derived from an EMBL/GenBank/DDBJ whole genome shotgun (WGS) entry which is preliminary data.</text>
</comment>
<organism evidence="1 2">
    <name type="scientific">Cinchona calisaya</name>
    <dbReference type="NCBI Taxonomy" id="153742"/>
    <lineage>
        <taxon>Eukaryota</taxon>
        <taxon>Viridiplantae</taxon>
        <taxon>Streptophyta</taxon>
        <taxon>Embryophyta</taxon>
        <taxon>Tracheophyta</taxon>
        <taxon>Spermatophyta</taxon>
        <taxon>Magnoliopsida</taxon>
        <taxon>eudicotyledons</taxon>
        <taxon>Gunneridae</taxon>
        <taxon>Pentapetalae</taxon>
        <taxon>asterids</taxon>
        <taxon>lamiids</taxon>
        <taxon>Gentianales</taxon>
        <taxon>Rubiaceae</taxon>
        <taxon>Cinchonoideae</taxon>
        <taxon>Cinchoneae</taxon>
        <taxon>Cinchona</taxon>
    </lineage>
</organism>
<evidence type="ECO:0000313" key="2">
    <source>
        <dbReference type="Proteomes" id="UP001630127"/>
    </source>
</evidence>
<accession>A0ABD2XWI0</accession>
<gene>
    <name evidence="1" type="ORF">ACH5RR_041311</name>
</gene>
<sequence length="197" mass="22580">MDDMGFLLDMDEIKELLLVAMEWRSRSFERNLQKTQAHLMNEEITTVGIFGLGGQNTEVLLPEDIEQLEMHDCYDMGSCLSKTFLQLKFIHNKGFINCKIVNYKGIRWILKLTFLSTTANGGQMTKKQKGQVNQIKEDQADVYVKKVNMENDDTSLDQPIGGLISNARCHRKQRRINVHELHLDYGAITVVVAQAFQ</sequence>
<dbReference type="Proteomes" id="UP001630127">
    <property type="component" value="Unassembled WGS sequence"/>
</dbReference>
<keyword evidence="2" id="KW-1185">Reference proteome</keyword>
<evidence type="ECO:0000313" key="1">
    <source>
        <dbReference type="EMBL" id="KAL3498579.1"/>
    </source>
</evidence>
<name>A0ABD2XWI0_9GENT</name>
<dbReference type="AlphaFoldDB" id="A0ABD2XWI0"/>
<reference evidence="1 2" key="1">
    <citation type="submission" date="2024-11" db="EMBL/GenBank/DDBJ databases">
        <title>A near-complete genome assembly of Cinchona calisaya.</title>
        <authorList>
            <person name="Lian D.C."/>
            <person name="Zhao X.W."/>
            <person name="Wei L."/>
        </authorList>
    </citation>
    <scope>NUCLEOTIDE SEQUENCE [LARGE SCALE GENOMIC DNA]</scope>
    <source>
        <tissue evidence="1">Nenye</tissue>
    </source>
</reference>
<dbReference type="EMBL" id="JBJUIK010000017">
    <property type="protein sequence ID" value="KAL3498579.1"/>
    <property type="molecule type" value="Genomic_DNA"/>
</dbReference>
<proteinExistence type="predicted"/>
<protein>
    <submittedName>
        <fullName evidence="1">Uncharacterized protein</fullName>
    </submittedName>
</protein>